<dbReference type="InterPro" id="IPR050109">
    <property type="entry name" value="HTH-type_TetR-like_transc_reg"/>
</dbReference>
<name>A0A1H0Y590_9MICO</name>
<dbReference type="RefSeq" id="WP_010155698.1">
    <property type="nucleotide sequence ID" value="NZ_FNKB01000001.1"/>
</dbReference>
<dbReference type="Pfam" id="PF00440">
    <property type="entry name" value="TetR_N"/>
    <property type="match status" value="1"/>
</dbReference>
<keyword evidence="1" id="KW-0805">Transcription regulation</keyword>
<organism evidence="6 7">
    <name type="scientific">Leucobacter chromiiresistens</name>
    <dbReference type="NCBI Taxonomy" id="1079994"/>
    <lineage>
        <taxon>Bacteria</taxon>
        <taxon>Bacillati</taxon>
        <taxon>Actinomycetota</taxon>
        <taxon>Actinomycetes</taxon>
        <taxon>Micrococcales</taxon>
        <taxon>Microbacteriaceae</taxon>
        <taxon>Leucobacter</taxon>
    </lineage>
</organism>
<dbReference type="GO" id="GO:0003700">
    <property type="term" value="F:DNA-binding transcription factor activity"/>
    <property type="evidence" value="ECO:0007669"/>
    <property type="project" value="TreeGrafter"/>
</dbReference>
<dbReference type="OrthoDB" id="7252896at2"/>
<dbReference type="Gene3D" id="1.10.357.10">
    <property type="entry name" value="Tetracycline Repressor, domain 2"/>
    <property type="match status" value="1"/>
</dbReference>
<dbReference type="InterPro" id="IPR001647">
    <property type="entry name" value="HTH_TetR"/>
</dbReference>
<dbReference type="PRINTS" id="PR00455">
    <property type="entry name" value="HTHTETR"/>
</dbReference>
<dbReference type="PANTHER" id="PTHR30055:SF234">
    <property type="entry name" value="HTH-TYPE TRANSCRIPTIONAL REGULATOR BETI"/>
    <property type="match status" value="1"/>
</dbReference>
<accession>A0A1H0Y590</accession>
<dbReference type="PANTHER" id="PTHR30055">
    <property type="entry name" value="HTH-TYPE TRANSCRIPTIONAL REGULATOR RUTR"/>
    <property type="match status" value="1"/>
</dbReference>
<feature type="DNA-binding region" description="H-T-H motif" evidence="4">
    <location>
        <begin position="38"/>
        <end position="57"/>
    </location>
</feature>
<feature type="domain" description="HTH tetR-type" evidence="5">
    <location>
        <begin position="15"/>
        <end position="75"/>
    </location>
</feature>
<evidence type="ECO:0000259" key="5">
    <source>
        <dbReference type="PROSITE" id="PS50977"/>
    </source>
</evidence>
<sequence>MTSTAHQDPPTARRRETRSRLLDAATEVFAEAGVQSASVEQVCARAGYSRGAFYSNFTSKEQLFLALLEREFDRRIDDVEATIAELTPTLQQHHGSIDAEQAAAYIARFIAAEQGGAHWIILEHEFALLAMRDPEIAPGYLALLERATAGLAALVETAIAAAGRRFTLPTDRTTELINDMCERAARVSALQGAPGGEDHPRGIAALPREIGELLFAVTEPVEPIEPGEAARHVATPPVTPR</sequence>
<evidence type="ECO:0000256" key="2">
    <source>
        <dbReference type="ARBA" id="ARBA00023125"/>
    </source>
</evidence>
<protein>
    <submittedName>
        <fullName evidence="6">DNA-binding transcriptional regulator, AcrR family</fullName>
    </submittedName>
</protein>
<reference evidence="6 7" key="1">
    <citation type="submission" date="2016-10" db="EMBL/GenBank/DDBJ databases">
        <authorList>
            <person name="de Groot N.N."/>
        </authorList>
    </citation>
    <scope>NUCLEOTIDE SEQUENCE [LARGE SCALE GENOMIC DNA]</scope>
    <source>
        <strain evidence="6 7">DSM 22788</strain>
    </source>
</reference>
<proteinExistence type="predicted"/>
<dbReference type="SUPFAM" id="SSF46689">
    <property type="entry name" value="Homeodomain-like"/>
    <property type="match status" value="1"/>
</dbReference>
<dbReference type="STRING" id="1079994.SAMN04488565_0534"/>
<evidence type="ECO:0000256" key="1">
    <source>
        <dbReference type="ARBA" id="ARBA00023015"/>
    </source>
</evidence>
<dbReference type="eggNOG" id="COG1309">
    <property type="taxonomic scope" value="Bacteria"/>
</dbReference>
<keyword evidence="2 4" id="KW-0238">DNA-binding</keyword>
<evidence type="ECO:0000256" key="4">
    <source>
        <dbReference type="PROSITE-ProRule" id="PRU00335"/>
    </source>
</evidence>
<keyword evidence="3" id="KW-0804">Transcription</keyword>
<dbReference type="InterPro" id="IPR009057">
    <property type="entry name" value="Homeodomain-like_sf"/>
</dbReference>
<dbReference type="GO" id="GO:0000976">
    <property type="term" value="F:transcription cis-regulatory region binding"/>
    <property type="evidence" value="ECO:0007669"/>
    <property type="project" value="TreeGrafter"/>
</dbReference>
<dbReference type="PROSITE" id="PS50977">
    <property type="entry name" value="HTH_TETR_2"/>
    <property type="match status" value="1"/>
</dbReference>
<evidence type="ECO:0000313" key="6">
    <source>
        <dbReference type="EMBL" id="SDQ10334.1"/>
    </source>
</evidence>
<dbReference type="AlphaFoldDB" id="A0A1H0Y590"/>
<gene>
    <name evidence="6" type="ORF">SAMN04488565_0534</name>
</gene>
<evidence type="ECO:0000256" key="3">
    <source>
        <dbReference type="ARBA" id="ARBA00023163"/>
    </source>
</evidence>
<dbReference type="Proteomes" id="UP000182690">
    <property type="component" value="Unassembled WGS sequence"/>
</dbReference>
<evidence type="ECO:0000313" key="7">
    <source>
        <dbReference type="Proteomes" id="UP000182690"/>
    </source>
</evidence>
<dbReference type="EMBL" id="FNKB01000001">
    <property type="protein sequence ID" value="SDQ10334.1"/>
    <property type="molecule type" value="Genomic_DNA"/>
</dbReference>